<dbReference type="PANTHER" id="PTHR11614">
    <property type="entry name" value="PHOSPHOLIPASE-RELATED"/>
    <property type="match status" value="1"/>
</dbReference>
<dbReference type="InterPro" id="IPR022742">
    <property type="entry name" value="Hydrolase_4"/>
</dbReference>
<dbReference type="EMBL" id="AP024702">
    <property type="protein sequence ID" value="BCX49389.1"/>
    <property type="molecule type" value="Genomic_DNA"/>
</dbReference>
<accession>A0ABM7RI61</accession>
<dbReference type="SUPFAM" id="SSF53474">
    <property type="entry name" value="alpha/beta-Hydrolases"/>
    <property type="match status" value="1"/>
</dbReference>
<dbReference type="Gene3D" id="3.40.50.1820">
    <property type="entry name" value="alpha/beta hydrolase"/>
    <property type="match status" value="1"/>
</dbReference>
<sequence length="337" mass="36316">MMKRLRTLIRVLLILVLVLAMAATVAVGWIGSSHMITPPRRVLQDYHLEILADPERRGLSVEPWTGPQATPCLIVTPSQIPAVTPKGQQLRSMVDEVPAWGDIRGTVVLLHGHCGRKEDHLPICERFCAAGFRCILVDLPGHGDNPAQLARFGWKEADLIGSLTDACAAEFGFVGSPAFLFGVSQGGAIALQVAAKNPAHWAGVISVAAFASLDEPMRSALSQADPKLQPLGPVALTAVSWTTRARAGFFPDQIRPVDAARKLTLPALVFHGGADRFVSPDRAQRIFDAIPSPDKRLRIIEGAGHGRVLSADAANTYADCCRFMLAACAEIDAKRFR</sequence>
<dbReference type="Pfam" id="PF12146">
    <property type="entry name" value="Hydrolase_4"/>
    <property type="match status" value="2"/>
</dbReference>
<dbReference type="RefSeq" id="WP_338685962.1">
    <property type="nucleotide sequence ID" value="NZ_AP024702.1"/>
</dbReference>
<evidence type="ECO:0000313" key="3">
    <source>
        <dbReference type="Proteomes" id="UP001374893"/>
    </source>
</evidence>
<name>A0ABM7RI61_9BACT</name>
<feature type="domain" description="Serine aminopeptidase S33" evidence="1">
    <location>
        <begin position="102"/>
        <end position="229"/>
    </location>
</feature>
<keyword evidence="3" id="KW-1185">Reference proteome</keyword>
<gene>
    <name evidence="2" type="ORF">HAHE_32970</name>
</gene>
<dbReference type="InterPro" id="IPR051044">
    <property type="entry name" value="MAG_DAG_Lipase"/>
</dbReference>
<evidence type="ECO:0000313" key="2">
    <source>
        <dbReference type="EMBL" id="BCX49389.1"/>
    </source>
</evidence>
<dbReference type="Proteomes" id="UP001374893">
    <property type="component" value="Chromosome"/>
</dbReference>
<evidence type="ECO:0000259" key="1">
    <source>
        <dbReference type="Pfam" id="PF12146"/>
    </source>
</evidence>
<feature type="domain" description="Serine aminopeptidase S33" evidence="1">
    <location>
        <begin position="258"/>
        <end position="306"/>
    </location>
</feature>
<protein>
    <recommendedName>
        <fullName evidence="1">Serine aminopeptidase S33 domain-containing protein</fullName>
    </recommendedName>
</protein>
<organism evidence="2 3">
    <name type="scientific">Haloferula helveola</name>
    <dbReference type="NCBI Taxonomy" id="490095"/>
    <lineage>
        <taxon>Bacteria</taxon>
        <taxon>Pseudomonadati</taxon>
        <taxon>Verrucomicrobiota</taxon>
        <taxon>Verrucomicrobiia</taxon>
        <taxon>Verrucomicrobiales</taxon>
        <taxon>Verrucomicrobiaceae</taxon>
        <taxon>Haloferula</taxon>
    </lineage>
</organism>
<proteinExistence type="predicted"/>
<reference evidence="2 3" key="1">
    <citation type="submission" date="2021-06" db="EMBL/GenBank/DDBJ databases">
        <title>Complete genome of Haloferula helveola possessing various polysaccharide degrading enzymes.</title>
        <authorList>
            <person name="Takami H."/>
            <person name="Huang C."/>
            <person name="Hamasaki K."/>
        </authorList>
    </citation>
    <scope>NUCLEOTIDE SEQUENCE [LARGE SCALE GENOMIC DNA]</scope>
    <source>
        <strain evidence="2 3">CN-1</strain>
    </source>
</reference>
<dbReference type="InterPro" id="IPR029058">
    <property type="entry name" value="AB_hydrolase_fold"/>
</dbReference>